<dbReference type="PANTHER" id="PTHR46268:SF6">
    <property type="entry name" value="UNIVERSAL STRESS PROTEIN UP12"/>
    <property type="match status" value="1"/>
</dbReference>
<gene>
    <name evidence="3" type="ORF">J2S74_005533</name>
</gene>
<evidence type="ECO:0000256" key="1">
    <source>
        <dbReference type="ARBA" id="ARBA00008791"/>
    </source>
</evidence>
<dbReference type="Gene3D" id="3.40.50.620">
    <property type="entry name" value="HUPs"/>
    <property type="match status" value="1"/>
</dbReference>
<evidence type="ECO:0000313" key="3">
    <source>
        <dbReference type="EMBL" id="MDQ0258069.1"/>
    </source>
</evidence>
<feature type="domain" description="UspA" evidence="2">
    <location>
        <begin position="1"/>
        <end position="139"/>
    </location>
</feature>
<dbReference type="InterPro" id="IPR006015">
    <property type="entry name" value="Universal_stress_UspA"/>
</dbReference>
<name>A0ABU0A4N9_9BACI</name>
<comment type="similarity">
    <text evidence="1">Belongs to the universal stress protein A family.</text>
</comment>
<dbReference type="Pfam" id="PF00582">
    <property type="entry name" value="Usp"/>
    <property type="match status" value="1"/>
</dbReference>
<protein>
    <submittedName>
        <fullName evidence="3">Nucleotide-binding universal stress UspA family protein</fullName>
    </submittedName>
</protein>
<keyword evidence="4" id="KW-1185">Reference proteome</keyword>
<dbReference type="InterPro" id="IPR014729">
    <property type="entry name" value="Rossmann-like_a/b/a_fold"/>
</dbReference>
<dbReference type="RefSeq" id="WP_307332784.1">
    <property type="nucleotide sequence ID" value="NZ_JAUSUG010000046.1"/>
</dbReference>
<proteinExistence type="inferred from homology"/>
<dbReference type="CDD" id="cd00293">
    <property type="entry name" value="USP-like"/>
    <property type="match status" value="1"/>
</dbReference>
<organism evidence="3 4">
    <name type="scientific">Evansella vedderi</name>
    <dbReference type="NCBI Taxonomy" id="38282"/>
    <lineage>
        <taxon>Bacteria</taxon>
        <taxon>Bacillati</taxon>
        <taxon>Bacillota</taxon>
        <taxon>Bacilli</taxon>
        <taxon>Bacillales</taxon>
        <taxon>Bacillaceae</taxon>
        <taxon>Evansella</taxon>
    </lineage>
</organism>
<sequence>MFRKILLATDGSEYAFHAATTALEIAKLNPKAHIHIVYVIDISNAKSDMLQYWNSNGADEQRMEKIKPIVDLIIAARINYSIHFLRGEPGPMLVKYANEESFDLVVVGSRGKNRFQELLLGSVSHKVAKGANCPVMIVKTKELKHPKNVSTLKEHLKQNQNI</sequence>
<dbReference type="EMBL" id="JAUSUG010000046">
    <property type="protein sequence ID" value="MDQ0258069.1"/>
    <property type="molecule type" value="Genomic_DNA"/>
</dbReference>
<dbReference type="Proteomes" id="UP001230005">
    <property type="component" value="Unassembled WGS sequence"/>
</dbReference>
<dbReference type="PANTHER" id="PTHR46268">
    <property type="entry name" value="STRESS RESPONSE PROTEIN NHAX"/>
    <property type="match status" value="1"/>
</dbReference>
<dbReference type="InterPro" id="IPR006016">
    <property type="entry name" value="UspA"/>
</dbReference>
<evidence type="ECO:0000259" key="2">
    <source>
        <dbReference type="Pfam" id="PF00582"/>
    </source>
</evidence>
<dbReference type="PRINTS" id="PR01438">
    <property type="entry name" value="UNVRSLSTRESS"/>
</dbReference>
<dbReference type="SUPFAM" id="SSF52402">
    <property type="entry name" value="Adenine nucleotide alpha hydrolases-like"/>
    <property type="match status" value="1"/>
</dbReference>
<evidence type="ECO:0000313" key="4">
    <source>
        <dbReference type="Proteomes" id="UP001230005"/>
    </source>
</evidence>
<reference evidence="3 4" key="1">
    <citation type="submission" date="2023-07" db="EMBL/GenBank/DDBJ databases">
        <title>Genomic Encyclopedia of Type Strains, Phase IV (KMG-IV): sequencing the most valuable type-strain genomes for metagenomic binning, comparative biology and taxonomic classification.</title>
        <authorList>
            <person name="Goeker M."/>
        </authorList>
    </citation>
    <scope>NUCLEOTIDE SEQUENCE [LARGE SCALE GENOMIC DNA]</scope>
    <source>
        <strain evidence="3 4">DSM 9768</strain>
    </source>
</reference>
<comment type="caution">
    <text evidence="3">The sequence shown here is derived from an EMBL/GenBank/DDBJ whole genome shotgun (WGS) entry which is preliminary data.</text>
</comment>
<accession>A0ABU0A4N9</accession>